<feature type="transmembrane region" description="Helical" evidence="6">
    <location>
        <begin position="187"/>
        <end position="208"/>
    </location>
</feature>
<dbReference type="AlphaFoldDB" id="A0A8H6FRI9"/>
<evidence type="ECO:0000256" key="4">
    <source>
        <dbReference type="ARBA" id="ARBA00023136"/>
    </source>
</evidence>
<feature type="domain" description="Rhodopsin" evidence="7">
    <location>
        <begin position="2"/>
        <end position="252"/>
    </location>
</feature>
<dbReference type="InterPro" id="IPR049326">
    <property type="entry name" value="Rhodopsin_dom_fungi"/>
</dbReference>
<dbReference type="GO" id="GO:0016020">
    <property type="term" value="C:membrane"/>
    <property type="evidence" value="ECO:0007669"/>
    <property type="project" value="UniProtKB-SubCell"/>
</dbReference>
<organism evidence="8 9">
    <name type="scientific">Letharia columbiana</name>
    <dbReference type="NCBI Taxonomy" id="112416"/>
    <lineage>
        <taxon>Eukaryota</taxon>
        <taxon>Fungi</taxon>
        <taxon>Dikarya</taxon>
        <taxon>Ascomycota</taxon>
        <taxon>Pezizomycotina</taxon>
        <taxon>Lecanoromycetes</taxon>
        <taxon>OSLEUM clade</taxon>
        <taxon>Lecanoromycetidae</taxon>
        <taxon>Lecanorales</taxon>
        <taxon>Lecanorineae</taxon>
        <taxon>Parmeliaceae</taxon>
        <taxon>Letharia</taxon>
    </lineage>
</organism>
<evidence type="ECO:0000256" key="3">
    <source>
        <dbReference type="ARBA" id="ARBA00022989"/>
    </source>
</evidence>
<name>A0A8H6FRI9_9LECA</name>
<keyword evidence="2 6" id="KW-0812">Transmembrane</keyword>
<dbReference type="EMBL" id="JACCJC010000038">
    <property type="protein sequence ID" value="KAF6233425.1"/>
    <property type="molecule type" value="Genomic_DNA"/>
</dbReference>
<dbReference type="GeneID" id="59290013"/>
<keyword evidence="9" id="KW-1185">Reference proteome</keyword>
<evidence type="ECO:0000256" key="2">
    <source>
        <dbReference type="ARBA" id="ARBA00022692"/>
    </source>
</evidence>
<protein>
    <recommendedName>
        <fullName evidence="7">Rhodopsin domain-containing protein</fullName>
    </recommendedName>
</protein>
<feature type="transmembrane region" description="Helical" evidence="6">
    <location>
        <begin position="228"/>
        <end position="251"/>
    </location>
</feature>
<keyword evidence="3 6" id="KW-1133">Transmembrane helix</keyword>
<dbReference type="Pfam" id="PF20684">
    <property type="entry name" value="Fung_rhodopsin"/>
    <property type="match status" value="1"/>
</dbReference>
<evidence type="ECO:0000313" key="8">
    <source>
        <dbReference type="EMBL" id="KAF6233425.1"/>
    </source>
</evidence>
<evidence type="ECO:0000259" key="7">
    <source>
        <dbReference type="Pfam" id="PF20684"/>
    </source>
</evidence>
<comment type="similarity">
    <text evidence="5">Belongs to the SAT4 family.</text>
</comment>
<evidence type="ECO:0000256" key="5">
    <source>
        <dbReference type="ARBA" id="ARBA00038359"/>
    </source>
</evidence>
<evidence type="ECO:0000256" key="1">
    <source>
        <dbReference type="ARBA" id="ARBA00004141"/>
    </source>
</evidence>
<dbReference type="RefSeq" id="XP_037162843.1">
    <property type="nucleotide sequence ID" value="XM_037310257.1"/>
</dbReference>
<feature type="transmembrane region" description="Helical" evidence="6">
    <location>
        <begin position="99"/>
        <end position="121"/>
    </location>
</feature>
<dbReference type="OrthoDB" id="5391602at2759"/>
<proteinExistence type="inferred from homology"/>
<evidence type="ECO:0000313" key="9">
    <source>
        <dbReference type="Proteomes" id="UP000578531"/>
    </source>
</evidence>
<dbReference type="PANTHER" id="PTHR33048">
    <property type="entry name" value="PTH11-LIKE INTEGRAL MEMBRANE PROTEIN (AFU_ORTHOLOGUE AFUA_5G11245)"/>
    <property type="match status" value="1"/>
</dbReference>
<feature type="transmembrane region" description="Helical" evidence="6">
    <location>
        <begin position="158"/>
        <end position="175"/>
    </location>
</feature>
<keyword evidence="4 6" id="KW-0472">Membrane</keyword>
<dbReference type="Proteomes" id="UP000578531">
    <property type="component" value="Unassembled WGS sequence"/>
</dbReference>
<dbReference type="InterPro" id="IPR052337">
    <property type="entry name" value="SAT4-like"/>
</dbReference>
<evidence type="ECO:0000256" key="6">
    <source>
        <dbReference type="SAM" id="Phobius"/>
    </source>
</evidence>
<accession>A0A8H6FRI9</accession>
<gene>
    <name evidence="8" type="ORF">HO173_008357</name>
</gene>
<sequence>MLRFYAKRIKQTALSWDDYAILLALLFTIGTAICMFVGTAIGNLGQHTRIREDGSPVFDHRSRVFEQIVFASQLTQTLTWGFTKLSVLLFYKRIFRGKVFVISVWTMITVSSVWTVAFFSANLLQCWPLWIDWTGFGFTSENCINTNLMYLAQAWSDFLTDFMILLLPLPCIWKLQMSTTHKIGISGMFLLGALTVGAGIAKLVVWNIKVQELDVGFMDISYRNTPMVYWAMIESSLGIVGACLPMFRPLFAGLSSKGKRRVQSPEYNEEALVVSETNGD</sequence>
<comment type="subcellular location">
    <subcellularLocation>
        <location evidence="1">Membrane</location>
        <topology evidence="1">Multi-pass membrane protein</topology>
    </subcellularLocation>
</comment>
<feature type="transmembrane region" description="Helical" evidence="6">
    <location>
        <begin position="20"/>
        <end position="41"/>
    </location>
</feature>
<reference evidence="8 9" key="1">
    <citation type="journal article" date="2020" name="Genomics">
        <title>Complete, high-quality genomes from long-read metagenomic sequencing of two wolf lichen thalli reveals enigmatic genome architecture.</title>
        <authorList>
            <person name="McKenzie S.K."/>
            <person name="Walston R.F."/>
            <person name="Allen J.L."/>
        </authorList>
    </citation>
    <scope>NUCLEOTIDE SEQUENCE [LARGE SCALE GENOMIC DNA]</scope>
    <source>
        <strain evidence="8">WasteWater2</strain>
    </source>
</reference>
<comment type="caution">
    <text evidence="8">The sequence shown here is derived from an EMBL/GenBank/DDBJ whole genome shotgun (WGS) entry which is preliminary data.</text>
</comment>
<dbReference type="PANTHER" id="PTHR33048:SF134">
    <property type="entry name" value="INTEGRAL MEMBRANE PROTEIN"/>
    <property type="match status" value="1"/>
</dbReference>